<comment type="caution">
    <text evidence="1">The sequence shown here is derived from an EMBL/GenBank/DDBJ whole genome shotgun (WGS) entry which is preliminary data.</text>
</comment>
<keyword evidence="2" id="KW-1185">Reference proteome</keyword>
<evidence type="ECO:0000313" key="1">
    <source>
        <dbReference type="EMBL" id="KNA92941.1"/>
    </source>
</evidence>
<name>A0ABR5IGS6_9ACTN</name>
<evidence type="ECO:0000313" key="2">
    <source>
        <dbReference type="Proteomes" id="UP000037247"/>
    </source>
</evidence>
<organism evidence="1 2">
    <name type="scientific">Gordonia jacobaea</name>
    <dbReference type="NCBI Taxonomy" id="122202"/>
    <lineage>
        <taxon>Bacteria</taxon>
        <taxon>Bacillati</taxon>
        <taxon>Actinomycetota</taxon>
        <taxon>Actinomycetes</taxon>
        <taxon>Mycobacteriales</taxon>
        <taxon>Gordoniaceae</taxon>
        <taxon>Gordonia</taxon>
    </lineage>
</organism>
<reference evidence="1 2" key="1">
    <citation type="submission" date="2015-05" db="EMBL/GenBank/DDBJ databases">
        <title>Draft genome sequence of the bacterium Gordonia jacobaea a new member of the Gordonia genus.</title>
        <authorList>
            <person name="Jimenez-Galisteo G."/>
            <person name="Dominguez A."/>
            <person name="Munoz E."/>
            <person name="Vinas M."/>
        </authorList>
    </citation>
    <scope>NUCLEOTIDE SEQUENCE [LARGE SCALE GENOMIC DNA]</scope>
    <source>
        <strain evidence="2">mv1</strain>
    </source>
</reference>
<dbReference type="EMBL" id="LDTZ01000013">
    <property type="protein sequence ID" value="KNA92941.1"/>
    <property type="molecule type" value="Genomic_DNA"/>
</dbReference>
<proteinExistence type="predicted"/>
<protein>
    <submittedName>
        <fullName evidence="1">Uncharacterized protein</fullName>
    </submittedName>
</protein>
<dbReference type="Proteomes" id="UP000037247">
    <property type="component" value="Unassembled WGS sequence"/>
</dbReference>
<gene>
    <name evidence="1" type="ORF">ABW18_00225</name>
</gene>
<sequence length="65" mass="7102">MSSSYSKTPRKCSTCGAPLFFRRDVTTSESGTPRVDAMLVCRNEGCSEPALHLKTEHPDTQSQPA</sequence>
<dbReference type="RefSeq" id="WP_049697046.1">
    <property type="nucleotide sequence ID" value="NZ_CBDRLS010000008.1"/>
</dbReference>
<accession>A0ABR5IGS6</accession>